<dbReference type="GO" id="GO:0006508">
    <property type="term" value="P:proteolysis"/>
    <property type="evidence" value="ECO:0007669"/>
    <property type="project" value="InterPro"/>
</dbReference>
<dbReference type="InterPro" id="IPR047657">
    <property type="entry name" value="PmbA"/>
</dbReference>
<dbReference type="InterPro" id="IPR036059">
    <property type="entry name" value="TldD/PmbA_sf"/>
</dbReference>
<feature type="domain" description="Metalloprotease TldD/E C-terminal" evidence="3">
    <location>
        <begin position="238"/>
        <end position="460"/>
    </location>
</feature>
<sequence>MNKSITNSKTSELDPIILNNLLKKYSEDSSINKWDMGASSSRDISVQVQQGNAKQLKGSQRNSMTLRVWNKNNQVGITSTSDLTSEGIKKAMKGAVEASLFGNEKESPEFSSLAKSELEDINPKISNSHTIDQLLSILKKAEKELIDTHKSIDSVPYNGLSESYMERIYINSEGANRHMKLSQSSIYLYAKAEEQNKKPRSAGGIRINSNLEELDIDSCISETSDKLISHLDYKSIETNKYLVCFTPEAFLQLISAFSSMFNARSIIDGLSLMKEDSLGNQISVPNLNISDEGLHPKNVGAFSFDGEGTPTQNIQLVTNGILTQLLHSEATARKFGVKPTGHAGLGAKVSVSPDWLVVSKSESEMDKDESLSIKNTIKEYILIDELSAIHSGVKASQGSFSLPFDGWIVIDGKKTSIEAATVAGDILKVLSSIVKIEDEQIVTHQGISPHVWVENISITGEA</sequence>
<dbReference type="EMBL" id="JNAX01000015">
    <property type="protein sequence ID" value="KGG19801.1"/>
    <property type="molecule type" value="Genomic_DNA"/>
</dbReference>
<dbReference type="Pfam" id="PF01523">
    <property type="entry name" value="PmbA_TldD_1st"/>
    <property type="match status" value="1"/>
</dbReference>
<comment type="caution">
    <text evidence="5">The sequence shown here is derived from an EMBL/GenBank/DDBJ whole genome shotgun (WGS) entry which is preliminary data.</text>
</comment>
<organism evidence="5 6">
    <name type="scientific">Prochlorococcus marinus str. PAC1</name>
    <dbReference type="NCBI Taxonomy" id="59924"/>
    <lineage>
        <taxon>Bacteria</taxon>
        <taxon>Bacillati</taxon>
        <taxon>Cyanobacteriota</taxon>
        <taxon>Cyanophyceae</taxon>
        <taxon>Synechococcales</taxon>
        <taxon>Prochlorococcaceae</taxon>
        <taxon>Prochlorococcus</taxon>
    </lineage>
</organism>
<comment type="similarity">
    <text evidence="1">Belongs to the peptidase U62 family.</text>
</comment>
<dbReference type="InterPro" id="IPR045569">
    <property type="entry name" value="Metalloprtase-TldD/E_C"/>
</dbReference>
<protein>
    <submittedName>
        <fullName evidence="5">TldE/PmbA protein</fullName>
    </submittedName>
</protein>
<dbReference type="GO" id="GO:0008237">
    <property type="term" value="F:metallopeptidase activity"/>
    <property type="evidence" value="ECO:0007669"/>
    <property type="project" value="InterPro"/>
</dbReference>
<reference evidence="6" key="1">
    <citation type="journal article" date="2014" name="Sci. Data">
        <title>Genomes of diverse isolates of the marine cyanobacterium Prochlorococcus.</title>
        <authorList>
            <person name="Biller S."/>
            <person name="Berube P."/>
            <person name="Thompson J."/>
            <person name="Kelly L."/>
            <person name="Roggensack S."/>
            <person name="Awad L."/>
            <person name="Roache-Johnson K."/>
            <person name="Ding H."/>
            <person name="Giovannoni S.J."/>
            <person name="Moore L.R."/>
            <person name="Chisholm S.W."/>
        </authorList>
    </citation>
    <scope>NUCLEOTIDE SEQUENCE [LARGE SCALE GENOMIC DNA]</scope>
    <source>
        <strain evidence="6">PAC1</strain>
    </source>
</reference>
<dbReference type="Proteomes" id="UP000030392">
    <property type="component" value="Unassembled WGS sequence"/>
</dbReference>
<dbReference type="SUPFAM" id="SSF111283">
    <property type="entry name" value="Putative modulator of DNA gyrase, PmbA/TldD"/>
    <property type="match status" value="1"/>
</dbReference>
<dbReference type="InterPro" id="IPR045570">
    <property type="entry name" value="Metalloprtase-TldD/E_cen_dom"/>
</dbReference>
<name>A0A0A2C0B2_PROMR</name>
<dbReference type="PANTHER" id="PTHR43421:SF1">
    <property type="entry name" value="METALLOPROTEASE PMBA"/>
    <property type="match status" value="1"/>
</dbReference>
<evidence type="ECO:0000313" key="5">
    <source>
        <dbReference type="EMBL" id="KGG19801.1"/>
    </source>
</evidence>
<dbReference type="Pfam" id="PF19290">
    <property type="entry name" value="PmbA_TldD_2nd"/>
    <property type="match status" value="1"/>
</dbReference>
<evidence type="ECO:0000259" key="2">
    <source>
        <dbReference type="Pfam" id="PF01523"/>
    </source>
</evidence>
<evidence type="ECO:0000259" key="3">
    <source>
        <dbReference type="Pfam" id="PF19289"/>
    </source>
</evidence>
<evidence type="ECO:0000313" key="6">
    <source>
        <dbReference type="Proteomes" id="UP000030392"/>
    </source>
</evidence>
<dbReference type="RefSeq" id="WP_036907678.1">
    <property type="nucleotide sequence ID" value="NZ_CP138967.1"/>
</dbReference>
<gene>
    <name evidence="5" type="ORF">EV03_2189</name>
</gene>
<evidence type="ECO:0000259" key="4">
    <source>
        <dbReference type="Pfam" id="PF19290"/>
    </source>
</evidence>
<feature type="domain" description="Metalloprotease TldD/E central" evidence="4">
    <location>
        <begin position="129"/>
        <end position="231"/>
    </location>
</feature>
<accession>A0A0A2C0B2</accession>
<dbReference type="Pfam" id="PF19289">
    <property type="entry name" value="PmbA_TldD_3rd"/>
    <property type="match status" value="1"/>
</dbReference>
<proteinExistence type="inferred from homology"/>
<dbReference type="Gene3D" id="3.30.2290.10">
    <property type="entry name" value="PmbA/TldD superfamily"/>
    <property type="match status" value="1"/>
</dbReference>
<feature type="domain" description="Metalloprotease TldD/E N-terminal" evidence="2">
    <location>
        <begin position="38"/>
        <end position="98"/>
    </location>
</feature>
<evidence type="ECO:0000256" key="1">
    <source>
        <dbReference type="ARBA" id="ARBA00005836"/>
    </source>
</evidence>
<dbReference type="PANTHER" id="PTHR43421">
    <property type="entry name" value="METALLOPROTEASE PMBA"/>
    <property type="match status" value="1"/>
</dbReference>
<dbReference type="AlphaFoldDB" id="A0A0A2C0B2"/>
<dbReference type="InterPro" id="IPR035068">
    <property type="entry name" value="TldD/PmbA_N"/>
</dbReference>
<dbReference type="InterPro" id="IPR002510">
    <property type="entry name" value="Metalloprtase-TldD/E_N"/>
</dbReference>
<dbReference type="GO" id="GO:0005829">
    <property type="term" value="C:cytosol"/>
    <property type="evidence" value="ECO:0007669"/>
    <property type="project" value="TreeGrafter"/>
</dbReference>